<keyword evidence="1" id="KW-0812">Transmembrane</keyword>
<sequence>MESLRSIIRMVRTKFQRKKIRLTSAIVIVLIIFLLGMKLFGHVEPPICLQKLEDIKVDRNNLKQDTQYAILTGQADGEVFLAFRLKNTGYVFSDVRGAGLSLTNRPEHNRSESQFTSIGNDKDVRGTTPQSRYPLTLANNTFIINNEHLCSSSLNMSFVVLVHTASQNFLRRAAIRESWANYRMFRNHTIPVAFLVGRPEKGLHASPH</sequence>
<gene>
    <name evidence="2" type="ORF">DPMN_043874</name>
</gene>
<dbReference type="AlphaFoldDB" id="A0A9D4I020"/>
<name>A0A9D4I020_DREPO</name>
<evidence type="ECO:0000313" key="3">
    <source>
        <dbReference type="Proteomes" id="UP000828390"/>
    </source>
</evidence>
<evidence type="ECO:0008006" key="4">
    <source>
        <dbReference type="Google" id="ProtNLM"/>
    </source>
</evidence>
<reference evidence="2" key="1">
    <citation type="journal article" date="2019" name="bioRxiv">
        <title>The Genome of the Zebra Mussel, Dreissena polymorpha: A Resource for Invasive Species Research.</title>
        <authorList>
            <person name="McCartney M.A."/>
            <person name="Auch B."/>
            <person name="Kono T."/>
            <person name="Mallez S."/>
            <person name="Zhang Y."/>
            <person name="Obille A."/>
            <person name="Becker A."/>
            <person name="Abrahante J.E."/>
            <person name="Garbe J."/>
            <person name="Badalamenti J.P."/>
            <person name="Herman A."/>
            <person name="Mangelson H."/>
            <person name="Liachko I."/>
            <person name="Sullivan S."/>
            <person name="Sone E.D."/>
            <person name="Koren S."/>
            <person name="Silverstein K.A.T."/>
            <person name="Beckman K.B."/>
            <person name="Gohl D.M."/>
        </authorList>
    </citation>
    <scope>NUCLEOTIDE SEQUENCE</scope>
    <source>
        <strain evidence="2">Duluth1</strain>
        <tissue evidence="2">Whole animal</tissue>
    </source>
</reference>
<keyword evidence="3" id="KW-1185">Reference proteome</keyword>
<keyword evidence="1" id="KW-1133">Transmembrane helix</keyword>
<evidence type="ECO:0000313" key="2">
    <source>
        <dbReference type="EMBL" id="KAH3737291.1"/>
    </source>
</evidence>
<proteinExistence type="predicted"/>
<keyword evidence="1" id="KW-0472">Membrane</keyword>
<dbReference type="EMBL" id="JAIWYP010000011">
    <property type="protein sequence ID" value="KAH3737291.1"/>
    <property type="molecule type" value="Genomic_DNA"/>
</dbReference>
<accession>A0A9D4I020</accession>
<comment type="caution">
    <text evidence="2">The sequence shown here is derived from an EMBL/GenBank/DDBJ whole genome shotgun (WGS) entry which is preliminary data.</text>
</comment>
<dbReference type="Proteomes" id="UP000828390">
    <property type="component" value="Unassembled WGS sequence"/>
</dbReference>
<evidence type="ECO:0000256" key="1">
    <source>
        <dbReference type="SAM" id="Phobius"/>
    </source>
</evidence>
<organism evidence="2 3">
    <name type="scientific">Dreissena polymorpha</name>
    <name type="common">Zebra mussel</name>
    <name type="synonym">Mytilus polymorpha</name>
    <dbReference type="NCBI Taxonomy" id="45954"/>
    <lineage>
        <taxon>Eukaryota</taxon>
        <taxon>Metazoa</taxon>
        <taxon>Spiralia</taxon>
        <taxon>Lophotrochozoa</taxon>
        <taxon>Mollusca</taxon>
        <taxon>Bivalvia</taxon>
        <taxon>Autobranchia</taxon>
        <taxon>Heteroconchia</taxon>
        <taxon>Euheterodonta</taxon>
        <taxon>Imparidentia</taxon>
        <taxon>Neoheterodontei</taxon>
        <taxon>Myida</taxon>
        <taxon>Dreissenoidea</taxon>
        <taxon>Dreissenidae</taxon>
        <taxon>Dreissena</taxon>
    </lineage>
</organism>
<protein>
    <recommendedName>
        <fullName evidence="4">Hexosyltransferase</fullName>
    </recommendedName>
</protein>
<reference evidence="2" key="2">
    <citation type="submission" date="2020-11" db="EMBL/GenBank/DDBJ databases">
        <authorList>
            <person name="McCartney M.A."/>
            <person name="Auch B."/>
            <person name="Kono T."/>
            <person name="Mallez S."/>
            <person name="Becker A."/>
            <person name="Gohl D.M."/>
            <person name="Silverstein K.A.T."/>
            <person name="Koren S."/>
            <person name="Bechman K.B."/>
            <person name="Herman A."/>
            <person name="Abrahante J.E."/>
            <person name="Garbe J."/>
        </authorList>
    </citation>
    <scope>NUCLEOTIDE SEQUENCE</scope>
    <source>
        <strain evidence="2">Duluth1</strain>
        <tissue evidence="2">Whole animal</tissue>
    </source>
</reference>
<feature type="transmembrane region" description="Helical" evidence="1">
    <location>
        <begin position="20"/>
        <end position="41"/>
    </location>
</feature>